<evidence type="ECO:0000313" key="3">
    <source>
        <dbReference type="EMBL" id="ADB51189.1"/>
    </source>
</evidence>
<dbReference type="InterPro" id="IPR002347">
    <property type="entry name" value="SDR_fam"/>
</dbReference>
<dbReference type="RefSeq" id="WP_012934240.1">
    <property type="nucleotide sequence ID" value="NC_013739.1"/>
</dbReference>
<gene>
    <name evidence="3" type="ordered locus">Cwoe_2770</name>
</gene>
<sequence length="256" mass="25337" precursor="true">MSLSLPDGHRAVVVGAGGAIGAAVCRAYAAAGAHVTALDLDAAAAQTLRDALPGGPHAADALDVTDRAAVERAAAAAGAVDSVVYAAGLAPTFELLAFDWDAYHRTLAVNLHGALHVAAAFGAQMTAAARPGVLTFLSSTAGKHGEAGAIAYCASKFALQGAVECFAAEVGPRGLRVNAICPGNVDTPMLRGVAEAQGALEGRDADAVLSDYAQSAAARRLVTVEEVGAVAVWLASPLASGITGESVNVDAGALTG</sequence>
<evidence type="ECO:0000256" key="1">
    <source>
        <dbReference type="ARBA" id="ARBA00006484"/>
    </source>
</evidence>
<dbReference type="PANTHER" id="PTHR43669:SF3">
    <property type="entry name" value="ALCOHOL DEHYDROGENASE, PUTATIVE (AFU_ORTHOLOGUE AFUA_3G03445)-RELATED"/>
    <property type="match status" value="1"/>
</dbReference>
<proteinExistence type="inferred from homology"/>
<dbReference type="InterPro" id="IPR036291">
    <property type="entry name" value="NAD(P)-bd_dom_sf"/>
</dbReference>
<dbReference type="eggNOG" id="COG1028">
    <property type="taxonomic scope" value="Bacteria"/>
</dbReference>
<name>D3FAM6_CONWI</name>
<keyword evidence="2" id="KW-0560">Oxidoreductase</keyword>
<dbReference type="Gene3D" id="3.40.50.720">
    <property type="entry name" value="NAD(P)-binding Rossmann-like Domain"/>
    <property type="match status" value="1"/>
</dbReference>
<dbReference type="PANTHER" id="PTHR43669">
    <property type="entry name" value="5-KETO-D-GLUCONATE 5-REDUCTASE"/>
    <property type="match status" value="1"/>
</dbReference>
<dbReference type="EMBL" id="CP001854">
    <property type="protein sequence ID" value="ADB51189.1"/>
    <property type="molecule type" value="Genomic_DNA"/>
</dbReference>
<reference evidence="3 4" key="1">
    <citation type="journal article" date="2010" name="Stand. Genomic Sci.">
        <title>Complete genome sequence of Conexibacter woesei type strain (ID131577).</title>
        <authorList>
            <person name="Pukall R."/>
            <person name="Lapidus A."/>
            <person name="Glavina Del Rio T."/>
            <person name="Copeland A."/>
            <person name="Tice H."/>
            <person name="Cheng J.-F."/>
            <person name="Lucas S."/>
            <person name="Chen F."/>
            <person name="Nolan M."/>
            <person name="Bruce D."/>
            <person name="Goodwin L."/>
            <person name="Pitluck S."/>
            <person name="Mavromatis K."/>
            <person name="Ivanova N."/>
            <person name="Ovchinnikova G."/>
            <person name="Pati A."/>
            <person name="Chen A."/>
            <person name="Palaniappan K."/>
            <person name="Land M."/>
            <person name="Hauser L."/>
            <person name="Chang Y.-J."/>
            <person name="Jeffries C.D."/>
            <person name="Chain P."/>
            <person name="Meincke L."/>
            <person name="Sims D."/>
            <person name="Brettin T."/>
            <person name="Detter J.C."/>
            <person name="Rohde M."/>
            <person name="Goeker M."/>
            <person name="Bristow J."/>
            <person name="Eisen J.A."/>
            <person name="Markowitz V."/>
            <person name="Kyrpides N.C."/>
            <person name="Klenk H.-P."/>
            <person name="Hugenholtz P."/>
        </authorList>
    </citation>
    <scope>NUCLEOTIDE SEQUENCE [LARGE SCALE GENOMIC DNA]</scope>
    <source>
        <strain evidence="4">DSM 14684 / CIP 108061 / JCM 11494 / NBRC 100937 / ID131577</strain>
    </source>
</reference>
<dbReference type="AlphaFoldDB" id="D3FAM6"/>
<dbReference type="GO" id="GO:0016491">
    <property type="term" value="F:oxidoreductase activity"/>
    <property type="evidence" value="ECO:0007669"/>
    <property type="project" value="UniProtKB-KW"/>
</dbReference>
<dbReference type="Proteomes" id="UP000008229">
    <property type="component" value="Chromosome"/>
</dbReference>
<organism evidence="3 4">
    <name type="scientific">Conexibacter woesei (strain DSM 14684 / CCUG 47730 / CIP 108061 / JCM 11494 / NBRC 100937 / ID131577)</name>
    <dbReference type="NCBI Taxonomy" id="469383"/>
    <lineage>
        <taxon>Bacteria</taxon>
        <taxon>Bacillati</taxon>
        <taxon>Actinomycetota</taxon>
        <taxon>Thermoleophilia</taxon>
        <taxon>Solirubrobacterales</taxon>
        <taxon>Conexibacteraceae</taxon>
        <taxon>Conexibacter</taxon>
    </lineage>
</organism>
<protein>
    <submittedName>
        <fullName evidence="3">Short-chain dehydrogenase/reductase SDR</fullName>
    </submittedName>
</protein>
<dbReference type="KEGG" id="cwo:Cwoe_2770"/>
<dbReference type="OrthoDB" id="286404at2"/>
<dbReference type="STRING" id="469383.Cwoe_2770"/>
<evidence type="ECO:0000256" key="2">
    <source>
        <dbReference type="ARBA" id="ARBA00023002"/>
    </source>
</evidence>
<reference evidence="4" key="2">
    <citation type="submission" date="2010-01" db="EMBL/GenBank/DDBJ databases">
        <title>The complete genome of Conexibacter woesei DSM 14684.</title>
        <authorList>
            <consortium name="US DOE Joint Genome Institute (JGI-PGF)"/>
            <person name="Lucas S."/>
            <person name="Copeland A."/>
            <person name="Lapidus A."/>
            <person name="Glavina del Rio T."/>
            <person name="Dalin E."/>
            <person name="Tice H."/>
            <person name="Bruce D."/>
            <person name="Goodwin L."/>
            <person name="Pitluck S."/>
            <person name="Kyrpides N."/>
            <person name="Mavromatis K."/>
            <person name="Ivanova N."/>
            <person name="Mikhailova N."/>
            <person name="Chertkov O."/>
            <person name="Brettin T."/>
            <person name="Detter J.C."/>
            <person name="Han C."/>
            <person name="Larimer F."/>
            <person name="Land M."/>
            <person name="Hauser L."/>
            <person name="Markowitz V."/>
            <person name="Cheng J.-F."/>
            <person name="Hugenholtz P."/>
            <person name="Woyke T."/>
            <person name="Wu D."/>
            <person name="Pukall R."/>
            <person name="Steenblock K."/>
            <person name="Schneider S."/>
            <person name="Klenk H.-P."/>
            <person name="Eisen J.A."/>
        </authorList>
    </citation>
    <scope>NUCLEOTIDE SEQUENCE [LARGE SCALE GENOMIC DNA]</scope>
    <source>
        <strain evidence="4">DSM 14684 / CIP 108061 / JCM 11494 / NBRC 100937 / ID131577</strain>
    </source>
</reference>
<dbReference type="SUPFAM" id="SSF51735">
    <property type="entry name" value="NAD(P)-binding Rossmann-fold domains"/>
    <property type="match status" value="1"/>
</dbReference>
<dbReference type="PRINTS" id="PR00081">
    <property type="entry name" value="GDHRDH"/>
</dbReference>
<dbReference type="CDD" id="cd05233">
    <property type="entry name" value="SDR_c"/>
    <property type="match status" value="1"/>
</dbReference>
<comment type="similarity">
    <text evidence="1">Belongs to the short-chain dehydrogenases/reductases (SDR) family.</text>
</comment>
<dbReference type="HOGENOM" id="CLU_010194_1_2_11"/>
<accession>D3FAM6</accession>
<dbReference type="Pfam" id="PF13561">
    <property type="entry name" value="adh_short_C2"/>
    <property type="match status" value="1"/>
</dbReference>
<evidence type="ECO:0000313" key="4">
    <source>
        <dbReference type="Proteomes" id="UP000008229"/>
    </source>
</evidence>
<keyword evidence="4" id="KW-1185">Reference proteome</keyword>